<dbReference type="Proteomes" id="UP001161757">
    <property type="component" value="Unassembled WGS sequence"/>
</dbReference>
<dbReference type="AlphaFoldDB" id="A0AAN6IQY0"/>
<name>A0AAN6IQY0_EXODE</name>
<accession>A0AAN6IQY0</accession>
<keyword evidence="2" id="KW-0812">Transmembrane</keyword>
<feature type="transmembrane region" description="Helical" evidence="2">
    <location>
        <begin position="187"/>
        <end position="212"/>
    </location>
</feature>
<evidence type="ECO:0000313" key="3">
    <source>
        <dbReference type="EMBL" id="KAJ8987163.1"/>
    </source>
</evidence>
<comment type="caution">
    <text evidence="3">The sequence shown here is derived from an EMBL/GenBank/DDBJ whole genome shotgun (WGS) entry which is preliminary data.</text>
</comment>
<keyword evidence="2" id="KW-0472">Membrane</keyword>
<dbReference type="EMBL" id="JAJGCB010000027">
    <property type="protein sequence ID" value="KAJ8987163.1"/>
    <property type="molecule type" value="Genomic_DNA"/>
</dbReference>
<sequence length="757" mass="83171">MAGSHYIPLGPFDYSQTTPNPEAQQPSYFSSTIRNPAYDPIPYLHSPDDGTYSTQNQPLRYQQWEMSGGQPGDTSYRGFDGNGPGLRPAGRNASSRSSIWSANKGFSVSHFNVPAAASPWEHELSEKHGAALPPSSTVRYFDRRRQRARLLFNSSFQWTITALICAAMAGSMYGFSKLIGMSSTIKHIFNALITGFSLCLGLNLSSSLTGYAQMMRWRFLASGYRTLQDFELVMNCDSQSHTLRLLWAGRTRGKWYPNKTQLVALLWLLVNLGLQVSTALVGLTYSINVSSEYVRLTYGNVSISDVTYIGNQETVALYRDDPESAPSVLAQTAVANQWGVTGQDYSVVNTTFDDDNGKQQVVYTNADESMYWYRFIDRSPLAFSQSTATSRTVNVTASCESFEVTYGGYGGFQSNDSDLMWGVVWVDNQGNSNSWWIEDVATGATTWMGNMSSDCGERCAQIYALQTADNMTNDVPEPRFWSCLVNVSPVDNVHEYINPSQYQIPDLQATILAGSIGWSGVVTRGDLPMANLQVVRYPADSQWSPPGNISSDDMARLVMKFTTGAISALDTDGPRLNVTGYGPAPAQILQVQWKYAAAVLGGIPTAQAVVLLAVVLFANKAIIKDTSHLSMARLLRPIVDKLGDTGCLLTGDEIAERLGNYRVIYGVRGSGRQGVPPVGVGDDGTIRHVDIIDEAEGLGYRRGGMPEGRYDGLHPAPCGDEQARLLVREQEPSAEVDRPQGQDRWSHPDRKGRRMSV</sequence>
<gene>
    <name evidence="3" type="ORF">HRR80_008725</name>
</gene>
<feature type="region of interest" description="Disordered" evidence="1">
    <location>
        <begin position="728"/>
        <end position="757"/>
    </location>
</feature>
<proteinExistence type="predicted"/>
<keyword evidence="2" id="KW-1133">Transmembrane helix</keyword>
<evidence type="ECO:0000256" key="1">
    <source>
        <dbReference type="SAM" id="MobiDB-lite"/>
    </source>
</evidence>
<evidence type="ECO:0000256" key="2">
    <source>
        <dbReference type="SAM" id="Phobius"/>
    </source>
</evidence>
<feature type="compositionally biased region" description="Basic and acidic residues" evidence="1">
    <location>
        <begin position="728"/>
        <end position="749"/>
    </location>
</feature>
<protein>
    <submittedName>
        <fullName evidence="3">Uncharacterized protein</fullName>
    </submittedName>
</protein>
<feature type="transmembrane region" description="Helical" evidence="2">
    <location>
        <begin position="150"/>
        <end position="175"/>
    </location>
</feature>
<feature type="transmembrane region" description="Helical" evidence="2">
    <location>
        <begin position="262"/>
        <end position="285"/>
    </location>
</feature>
<reference evidence="3" key="1">
    <citation type="submission" date="2023-01" db="EMBL/GenBank/DDBJ databases">
        <title>Exophiala dermititidis isolated from Cystic Fibrosis Patient.</title>
        <authorList>
            <person name="Kurbessoian T."/>
            <person name="Crocker A."/>
            <person name="Murante D."/>
            <person name="Hogan D.A."/>
            <person name="Stajich J.E."/>
        </authorList>
    </citation>
    <scope>NUCLEOTIDE SEQUENCE</scope>
    <source>
        <strain evidence="3">Ex8</strain>
    </source>
</reference>
<feature type="transmembrane region" description="Helical" evidence="2">
    <location>
        <begin position="595"/>
        <end position="618"/>
    </location>
</feature>
<feature type="compositionally biased region" description="Polar residues" evidence="1">
    <location>
        <begin position="14"/>
        <end position="25"/>
    </location>
</feature>
<organism evidence="3 4">
    <name type="scientific">Exophiala dermatitidis</name>
    <name type="common">Black yeast-like fungus</name>
    <name type="synonym">Wangiella dermatitidis</name>
    <dbReference type="NCBI Taxonomy" id="5970"/>
    <lineage>
        <taxon>Eukaryota</taxon>
        <taxon>Fungi</taxon>
        <taxon>Dikarya</taxon>
        <taxon>Ascomycota</taxon>
        <taxon>Pezizomycotina</taxon>
        <taxon>Eurotiomycetes</taxon>
        <taxon>Chaetothyriomycetidae</taxon>
        <taxon>Chaetothyriales</taxon>
        <taxon>Herpotrichiellaceae</taxon>
        <taxon>Exophiala</taxon>
    </lineage>
</organism>
<feature type="region of interest" description="Disordered" evidence="1">
    <location>
        <begin position="1"/>
        <end position="25"/>
    </location>
</feature>
<evidence type="ECO:0000313" key="4">
    <source>
        <dbReference type="Proteomes" id="UP001161757"/>
    </source>
</evidence>